<sequence length="203" mass="22840">MDAKQPPDQENPISRGRPRSTEVHKRILDATLTLLGEVGVEKLSMESVAQLAGVGKSSIYRRWSSKEALVVDALERVKPEFSTAVQGELHEVLYEMAQSFAHQMNNPLGKQMLSLLISTLSGSSQISESYWENHSLPKTKEISSLLERYIPKEKLRQDTDLDLVSDFIIGFIMYQLLLKPTSSDLDNELKRGIDMILNGIQPK</sequence>
<dbReference type="SUPFAM" id="SSF46689">
    <property type="entry name" value="Homeodomain-like"/>
    <property type="match status" value="1"/>
</dbReference>
<dbReference type="Gene3D" id="1.10.357.10">
    <property type="entry name" value="Tetracycline Repressor, domain 2"/>
    <property type="match status" value="1"/>
</dbReference>
<dbReference type="SUPFAM" id="SSF48498">
    <property type="entry name" value="Tetracyclin repressor-like, C-terminal domain"/>
    <property type="match status" value="1"/>
</dbReference>
<proteinExistence type="predicted"/>
<dbReference type="InterPro" id="IPR009057">
    <property type="entry name" value="Homeodomain-like_sf"/>
</dbReference>
<evidence type="ECO:0000256" key="4">
    <source>
        <dbReference type="PROSITE-ProRule" id="PRU00335"/>
    </source>
</evidence>
<dbReference type="EMBL" id="LITU01000070">
    <property type="protein sequence ID" value="KOY14323.1"/>
    <property type="molecule type" value="Genomic_DNA"/>
</dbReference>
<feature type="region of interest" description="Disordered" evidence="5">
    <location>
        <begin position="1"/>
        <end position="21"/>
    </location>
</feature>
<dbReference type="PATRIC" id="fig|1705561.3.peg.4205"/>
<keyword evidence="3" id="KW-0804">Transcription</keyword>
<dbReference type="InterPro" id="IPR011075">
    <property type="entry name" value="TetR_C"/>
</dbReference>
<comment type="caution">
    <text evidence="7">The sequence shown here is derived from an EMBL/GenBank/DDBJ whole genome shotgun (WGS) entry which is preliminary data.</text>
</comment>
<dbReference type="Gene3D" id="1.10.10.60">
    <property type="entry name" value="Homeodomain-like"/>
    <property type="match status" value="1"/>
</dbReference>
<evidence type="ECO:0000313" key="7">
    <source>
        <dbReference type="EMBL" id="KOY14323.1"/>
    </source>
</evidence>
<evidence type="ECO:0000256" key="5">
    <source>
        <dbReference type="SAM" id="MobiDB-lite"/>
    </source>
</evidence>
<reference evidence="7 8" key="1">
    <citation type="submission" date="2015-08" db="EMBL/GenBank/DDBJ databases">
        <title>Draft genome sequence of cellulolytic and xylanolytic Paenibacillus sp. A59, isolated from a decaying forest soil from Patagonia, Argentina.</title>
        <authorList>
            <person name="Ghio S."/>
            <person name="Caceres A.M."/>
            <person name="Talia P."/>
            <person name="Grasso D."/>
            <person name="Campos E."/>
        </authorList>
    </citation>
    <scope>NUCLEOTIDE SEQUENCE [LARGE SCALE GENOMIC DNA]</scope>
    <source>
        <strain evidence="7 8">A59</strain>
    </source>
</reference>
<dbReference type="PRINTS" id="PR00455">
    <property type="entry name" value="HTHTETR"/>
</dbReference>
<name>A0A0M9BKZ5_9BACL</name>
<dbReference type="PANTHER" id="PTHR30055:SF148">
    <property type="entry name" value="TETR-FAMILY TRANSCRIPTIONAL REGULATOR"/>
    <property type="match status" value="1"/>
</dbReference>
<dbReference type="AlphaFoldDB" id="A0A0M9BKZ5"/>
<feature type="DNA-binding region" description="H-T-H motif" evidence="4">
    <location>
        <begin position="44"/>
        <end position="63"/>
    </location>
</feature>
<dbReference type="OrthoDB" id="9796019at2"/>
<feature type="domain" description="HTH tetR-type" evidence="6">
    <location>
        <begin position="21"/>
        <end position="81"/>
    </location>
</feature>
<evidence type="ECO:0000256" key="2">
    <source>
        <dbReference type="ARBA" id="ARBA00023125"/>
    </source>
</evidence>
<dbReference type="PANTHER" id="PTHR30055">
    <property type="entry name" value="HTH-TYPE TRANSCRIPTIONAL REGULATOR RUTR"/>
    <property type="match status" value="1"/>
</dbReference>
<accession>A0A0M9BKZ5</accession>
<dbReference type="InterPro" id="IPR050109">
    <property type="entry name" value="HTH-type_TetR-like_transc_reg"/>
</dbReference>
<dbReference type="Pfam" id="PF16859">
    <property type="entry name" value="TetR_C_11"/>
    <property type="match status" value="1"/>
</dbReference>
<evidence type="ECO:0000313" key="8">
    <source>
        <dbReference type="Proteomes" id="UP000037688"/>
    </source>
</evidence>
<protein>
    <submittedName>
        <fullName evidence="7">TetR family transcriptional regulator</fullName>
    </submittedName>
</protein>
<keyword evidence="1" id="KW-0805">Transcription regulation</keyword>
<keyword evidence="8" id="KW-1185">Reference proteome</keyword>
<dbReference type="GO" id="GO:0000976">
    <property type="term" value="F:transcription cis-regulatory region binding"/>
    <property type="evidence" value="ECO:0007669"/>
    <property type="project" value="TreeGrafter"/>
</dbReference>
<gene>
    <name evidence="7" type="ORF">AMS66_20190</name>
</gene>
<dbReference type="Proteomes" id="UP000037688">
    <property type="component" value="Unassembled WGS sequence"/>
</dbReference>
<dbReference type="InterPro" id="IPR036271">
    <property type="entry name" value="Tet_transcr_reg_TetR-rel_C_sf"/>
</dbReference>
<dbReference type="PROSITE" id="PS50977">
    <property type="entry name" value="HTH_TETR_2"/>
    <property type="match status" value="1"/>
</dbReference>
<dbReference type="GO" id="GO:0003700">
    <property type="term" value="F:DNA-binding transcription factor activity"/>
    <property type="evidence" value="ECO:0007669"/>
    <property type="project" value="TreeGrafter"/>
</dbReference>
<evidence type="ECO:0000259" key="6">
    <source>
        <dbReference type="PROSITE" id="PS50977"/>
    </source>
</evidence>
<organism evidence="7 8">
    <name type="scientific">Paenibacillus xylanivorans</name>
    <dbReference type="NCBI Taxonomy" id="1705561"/>
    <lineage>
        <taxon>Bacteria</taxon>
        <taxon>Bacillati</taxon>
        <taxon>Bacillota</taxon>
        <taxon>Bacilli</taxon>
        <taxon>Bacillales</taxon>
        <taxon>Paenibacillaceae</taxon>
        <taxon>Paenibacillus</taxon>
    </lineage>
</organism>
<dbReference type="Pfam" id="PF00440">
    <property type="entry name" value="TetR_N"/>
    <property type="match status" value="1"/>
</dbReference>
<dbReference type="InterPro" id="IPR001647">
    <property type="entry name" value="HTH_TetR"/>
</dbReference>
<keyword evidence="2 4" id="KW-0238">DNA-binding</keyword>
<evidence type="ECO:0000256" key="1">
    <source>
        <dbReference type="ARBA" id="ARBA00023015"/>
    </source>
</evidence>
<dbReference type="RefSeq" id="WP_024629643.1">
    <property type="nucleotide sequence ID" value="NZ_LITU01000070.1"/>
</dbReference>
<evidence type="ECO:0000256" key="3">
    <source>
        <dbReference type="ARBA" id="ARBA00023163"/>
    </source>
</evidence>